<dbReference type="AlphaFoldDB" id="A0AAV4BQ56"/>
<keyword evidence="3" id="KW-1185">Reference proteome</keyword>
<protein>
    <submittedName>
        <fullName evidence="2">Uncharacterized protein</fullName>
    </submittedName>
</protein>
<sequence>MFITSETSSPNVHGLSPGEARPGQGKISQLTQPQSGCSNMGDLHRCLQSLFPCYVSPEVTTEVNPVSVLQTSVHSSSCYCCWPVVSYLACDLIQRTPDIGPTVQPIHQ</sequence>
<accession>A0AAV4BQ56</accession>
<organism evidence="2 3">
    <name type="scientific">Plakobranchus ocellatus</name>
    <dbReference type="NCBI Taxonomy" id="259542"/>
    <lineage>
        <taxon>Eukaryota</taxon>
        <taxon>Metazoa</taxon>
        <taxon>Spiralia</taxon>
        <taxon>Lophotrochozoa</taxon>
        <taxon>Mollusca</taxon>
        <taxon>Gastropoda</taxon>
        <taxon>Heterobranchia</taxon>
        <taxon>Euthyneura</taxon>
        <taxon>Panpulmonata</taxon>
        <taxon>Sacoglossa</taxon>
        <taxon>Placobranchoidea</taxon>
        <taxon>Plakobranchidae</taxon>
        <taxon>Plakobranchus</taxon>
    </lineage>
</organism>
<evidence type="ECO:0000313" key="3">
    <source>
        <dbReference type="Proteomes" id="UP000735302"/>
    </source>
</evidence>
<reference evidence="2 3" key="1">
    <citation type="journal article" date="2021" name="Elife">
        <title>Chloroplast acquisition without the gene transfer in kleptoplastic sea slugs, Plakobranchus ocellatus.</title>
        <authorList>
            <person name="Maeda T."/>
            <person name="Takahashi S."/>
            <person name="Yoshida T."/>
            <person name="Shimamura S."/>
            <person name="Takaki Y."/>
            <person name="Nagai Y."/>
            <person name="Toyoda A."/>
            <person name="Suzuki Y."/>
            <person name="Arimoto A."/>
            <person name="Ishii H."/>
            <person name="Satoh N."/>
            <person name="Nishiyama T."/>
            <person name="Hasebe M."/>
            <person name="Maruyama T."/>
            <person name="Minagawa J."/>
            <person name="Obokata J."/>
            <person name="Shigenobu S."/>
        </authorList>
    </citation>
    <scope>NUCLEOTIDE SEQUENCE [LARGE SCALE GENOMIC DNA]</scope>
</reference>
<comment type="caution">
    <text evidence="2">The sequence shown here is derived from an EMBL/GenBank/DDBJ whole genome shotgun (WGS) entry which is preliminary data.</text>
</comment>
<feature type="region of interest" description="Disordered" evidence="1">
    <location>
        <begin position="1"/>
        <end position="34"/>
    </location>
</feature>
<dbReference type="Proteomes" id="UP000735302">
    <property type="component" value="Unassembled WGS sequence"/>
</dbReference>
<evidence type="ECO:0000313" key="2">
    <source>
        <dbReference type="EMBL" id="GFO21507.1"/>
    </source>
</evidence>
<dbReference type="EMBL" id="BLXT01005260">
    <property type="protein sequence ID" value="GFO21507.1"/>
    <property type="molecule type" value="Genomic_DNA"/>
</dbReference>
<proteinExistence type="predicted"/>
<feature type="compositionally biased region" description="Polar residues" evidence="1">
    <location>
        <begin position="1"/>
        <end position="11"/>
    </location>
</feature>
<gene>
    <name evidence="2" type="ORF">PoB_004801200</name>
</gene>
<evidence type="ECO:0000256" key="1">
    <source>
        <dbReference type="SAM" id="MobiDB-lite"/>
    </source>
</evidence>
<name>A0AAV4BQ56_9GAST</name>